<accession>A0A1G8CNU1</accession>
<proteinExistence type="predicted"/>
<gene>
    <name evidence="1" type="ORF">SAMN04489720_1339</name>
</gene>
<evidence type="ECO:0000313" key="1">
    <source>
        <dbReference type="EMBL" id="SDH46530.1"/>
    </source>
</evidence>
<dbReference type="STRING" id="399736.SAMN04489720_1339"/>
<protein>
    <recommendedName>
        <fullName evidence="3">DUF2993 domain-containing protein</fullName>
    </recommendedName>
</protein>
<reference evidence="2" key="1">
    <citation type="submission" date="2016-10" db="EMBL/GenBank/DDBJ databases">
        <authorList>
            <person name="Varghese N."/>
            <person name="Submissions S."/>
        </authorList>
    </citation>
    <scope>NUCLEOTIDE SEQUENCE [LARGE SCALE GENOMIC DNA]</scope>
    <source>
        <strain evidence="2">DSM 22002</strain>
    </source>
</reference>
<sequence length="288" mass="29966">MSEHLNLGPAPRPATGADLLARLHAAAVADAPERLRLQLEAAFTHATAEVDGADVSLDLDATGLSFDGLFGDETGASDLVPTRDADVRETDRGTLRSLTVRAHPMHVEGVPVDVGITLEGIAIRWVEVVDDGTVGIDVAEQDAANPVRGHVRIEAPQAETVDAVRRVAEAALAEQGVTLADLDVQLTSQGPRTVRAEGTARIKKGFLGAPASASATLRVDDALQVHVEDLRITSSNVIVAGLLAAVRGKVEQATAKPIDLAAQLPPGVRVTDVTLTAGDRIGVEARVG</sequence>
<dbReference type="OrthoDB" id="5142315at2"/>
<evidence type="ECO:0008006" key="3">
    <source>
        <dbReference type="Google" id="ProtNLM"/>
    </source>
</evidence>
<evidence type="ECO:0000313" key="2">
    <source>
        <dbReference type="Proteomes" id="UP000198822"/>
    </source>
</evidence>
<keyword evidence="2" id="KW-1185">Reference proteome</keyword>
<dbReference type="AlphaFoldDB" id="A0A1G8CNU1"/>
<dbReference type="Proteomes" id="UP000198822">
    <property type="component" value="Chromosome I"/>
</dbReference>
<organism evidence="1 2">
    <name type="scientific">Agrococcus jejuensis</name>
    <dbReference type="NCBI Taxonomy" id="399736"/>
    <lineage>
        <taxon>Bacteria</taxon>
        <taxon>Bacillati</taxon>
        <taxon>Actinomycetota</taxon>
        <taxon>Actinomycetes</taxon>
        <taxon>Micrococcales</taxon>
        <taxon>Microbacteriaceae</taxon>
        <taxon>Agrococcus</taxon>
    </lineage>
</organism>
<dbReference type="EMBL" id="LT629695">
    <property type="protein sequence ID" value="SDH46530.1"/>
    <property type="molecule type" value="Genomic_DNA"/>
</dbReference>
<dbReference type="RefSeq" id="WP_092503567.1">
    <property type="nucleotide sequence ID" value="NZ_LT629695.1"/>
</dbReference>
<name>A0A1G8CNU1_9MICO</name>